<evidence type="ECO:0000256" key="4">
    <source>
        <dbReference type="ARBA" id="ARBA00022777"/>
    </source>
</evidence>
<comment type="caution">
    <text evidence="8">The sequence shown here is derived from an EMBL/GenBank/DDBJ whole genome shotgun (WGS) entry which is preliminary data.</text>
</comment>
<dbReference type="Gene3D" id="3.30.230.10">
    <property type="match status" value="1"/>
</dbReference>
<evidence type="ECO:0000256" key="3">
    <source>
        <dbReference type="ARBA" id="ARBA00022741"/>
    </source>
</evidence>
<reference evidence="8 9" key="1">
    <citation type="submission" date="2017-09" db="EMBL/GenBank/DDBJ databases">
        <title>Reassesment of A. cryaerophilus.</title>
        <authorList>
            <person name="Perez-Cataluna A."/>
            <person name="Collado L."/>
            <person name="Salgado O."/>
            <person name="Lefinanco V."/>
            <person name="Figueras M.J."/>
        </authorList>
    </citation>
    <scope>NUCLEOTIDE SEQUENCE [LARGE SCALE GENOMIC DNA]</scope>
    <source>
        <strain evidence="8 9">LMG 9871</strain>
    </source>
</reference>
<dbReference type="GO" id="GO:0019288">
    <property type="term" value="P:isopentenyl diphosphate biosynthetic process, methylerythritol 4-phosphate pathway"/>
    <property type="evidence" value="ECO:0007669"/>
    <property type="project" value="UniProtKB-UniRule"/>
</dbReference>
<dbReference type="Pfam" id="PF00288">
    <property type="entry name" value="GHMP_kinases_N"/>
    <property type="match status" value="1"/>
</dbReference>
<dbReference type="InterPro" id="IPR014721">
    <property type="entry name" value="Ribsml_uS5_D2-typ_fold_subgr"/>
</dbReference>
<dbReference type="EMBL" id="NXGH01000003">
    <property type="protein sequence ID" value="PRM90622.1"/>
    <property type="molecule type" value="Genomic_DNA"/>
</dbReference>
<name>A0A2S9SVM8_9BACT</name>
<sequence length="255" mass="29190">MTKKSYAKVNIFLKIVGLRDNYHLIASRFVRVKNLFDTISFVQKDVENFSIEGNFSCLLEKNTVYKAYKELEKFDCVKDFFKKNIVKIDKNIPEFAGLGGGSSNCASFLNMVNQACNLNLSKEELAKIGSNIGADVPFFVYEFDSANVSGIGEIVEEFKEELLNIEVITPKIPCDTAKIYKNFREKFYKEADIKIDKDEVKELFATNSKDILKKFSINEANDLYFSALDLNQDLKKFEKDNWFFSGSGSSFFKIL</sequence>
<keyword evidence="3 6" id="KW-0547">Nucleotide-binding</keyword>
<dbReference type="Gene3D" id="3.30.70.890">
    <property type="entry name" value="GHMP kinase, C-terminal domain"/>
    <property type="match status" value="1"/>
</dbReference>
<evidence type="ECO:0000256" key="2">
    <source>
        <dbReference type="ARBA" id="ARBA00022679"/>
    </source>
</evidence>
<dbReference type="Proteomes" id="UP000238649">
    <property type="component" value="Unassembled WGS sequence"/>
</dbReference>
<dbReference type="GO" id="GO:0050515">
    <property type="term" value="F:4-(cytidine 5'-diphospho)-2-C-methyl-D-erythritol kinase activity"/>
    <property type="evidence" value="ECO:0007669"/>
    <property type="project" value="UniProtKB-UniRule"/>
</dbReference>
<dbReference type="PANTHER" id="PTHR43527">
    <property type="entry name" value="4-DIPHOSPHOCYTIDYL-2-C-METHYL-D-ERYTHRITOL KINASE, CHLOROPLASTIC"/>
    <property type="match status" value="1"/>
</dbReference>
<proteinExistence type="inferred from homology"/>
<keyword evidence="4 6" id="KW-0418">Kinase</keyword>
<evidence type="ECO:0000256" key="6">
    <source>
        <dbReference type="HAMAP-Rule" id="MF_00061"/>
    </source>
</evidence>
<feature type="domain" description="GHMP kinase N-terminal" evidence="7">
    <location>
        <begin position="62"/>
        <end position="141"/>
    </location>
</feature>
<dbReference type="NCBIfam" id="NF003216">
    <property type="entry name" value="PRK04181.1"/>
    <property type="match status" value="1"/>
</dbReference>
<evidence type="ECO:0000313" key="9">
    <source>
        <dbReference type="Proteomes" id="UP000238649"/>
    </source>
</evidence>
<dbReference type="InterPro" id="IPR036554">
    <property type="entry name" value="GHMP_kinase_C_sf"/>
</dbReference>
<feature type="active site" evidence="6">
    <location>
        <position position="135"/>
    </location>
</feature>
<dbReference type="HAMAP" id="MF_00061">
    <property type="entry name" value="IspE"/>
    <property type="match status" value="1"/>
</dbReference>
<keyword evidence="2 6" id="KW-0808">Transferase</keyword>
<dbReference type="GO" id="GO:0016114">
    <property type="term" value="P:terpenoid biosynthetic process"/>
    <property type="evidence" value="ECO:0007669"/>
    <property type="project" value="UniProtKB-UniRule"/>
</dbReference>
<accession>A0A2S9SVM8</accession>
<evidence type="ECO:0000259" key="7">
    <source>
        <dbReference type="Pfam" id="PF00288"/>
    </source>
</evidence>
<dbReference type="PANTHER" id="PTHR43527:SF2">
    <property type="entry name" value="4-DIPHOSPHOCYTIDYL-2-C-METHYL-D-ERYTHRITOL KINASE, CHLOROPLASTIC"/>
    <property type="match status" value="1"/>
</dbReference>
<dbReference type="InterPro" id="IPR004424">
    <property type="entry name" value="IspE"/>
</dbReference>
<dbReference type="NCBIfam" id="TIGR00154">
    <property type="entry name" value="ispE"/>
    <property type="match status" value="1"/>
</dbReference>
<organism evidence="8 9">
    <name type="scientific">Aliarcobacter cryaerophilus</name>
    <dbReference type="NCBI Taxonomy" id="28198"/>
    <lineage>
        <taxon>Bacteria</taxon>
        <taxon>Pseudomonadati</taxon>
        <taxon>Campylobacterota</taxon>
        <taxon>Epsilonproteobacteria</taxon>
        <taxon>Campylobacterales</taxon>
        <taxon>Arcobacteraceae</taxon>
        <taxon>Aliarcobacter</taxon>
    </lineage>
</organism>
<keyword evidence="6" id="KW-0414">Isoprene biosynthesis</keyword>
<comment type="pathway">
    <text evidence="6">Isoprenoid biosynthesis; isopentenyl diphosphate biosynthesis via DXP pathway; isopentenyl diphosphate from 1-deoxy-D-xylulose 5-phosphate: step 3/6.</text>
</comment>
<feature type="active site" evidence="6">
    <location>
        <position position="8"/>
    </location>
</feature>
<dbReference type="InterPro" id="IPR006204">
    <property type="entry name" value="GHMP_kinase_N_dom"/>
</dbReference>
<evidence type="ECO:0000313" key="8">
    <source>
        <dbReference type="EMBL" id="PRM90622.1"/>
    </source>
</evidence>
<feature type="binding site" evidence="6">
    <location>
        <begin position="93"/>
        <end position="103"/>
    </location>
    <ligand>
        <name>ATP</name>
        <dbReference type="ChEBI" id="CHEBI:30616"/>
    </ligand>
</feature>
<protein>
    <recommendedName>
        <fullName evidence="1 6">4-diphosphocytidyl-2-C-methyl-D-erythritol kinase</fullName>
        <shortName evidence="6">CMK</shortName>
        <ecNumber evidence="6">2.7.1.148</ecNumber>
    </recommendedName>
    <alternativeName>
        <fullName evidence="6">4-(cytidine-5'-diphospho)-2-C-methyl-D-erythritol kinase</fullName>
    </alternativeName>
</protein>
<dbReference type="InterPro" id="IPR020568">
    <property type="entry name" value="Ribosomal_Su5_D2-typ_SF"/>
</dbReference>
<gene>
    <name evidence="6" type="primary">ispE</name>
    <name evidence="8" type="ORF">CJ671_02095</name>
</gene>
<dbReference type="RefSeq" id="WP_105911076.1">
    <property type="nucleotide sequence ID" value="NZ_NXGH01000003.1"/>
</dbReference>
<dbReference type="AlphaFoldDB" id="A0A2S9SVM8"/>
<dbReference type="SUPFAM" id="SSF54211">
    <property type="entry name" value="Ribosomal protein S5 domain 2-like"/>
    <property type="match status" value="1"/>
</dbReference>
<comment type="function">
    <text evidence="6">Catalyzes the phosphorylation of the position 2 hydroxy group of 4-diphosphocytidyl-2C-methyl-D-erythritol.</text>
</comment>
<dbReference type="OrthoDB" id="9809438at2"/>
<dbReference type="PIRSF" id="PIRSF010376">
    <property type="entry name" value="IspE"/>
    <property type="match status" value="1"/>
</dbReference>
<evidence type="ECO:0000256" key="1">
    <source>
        <dbReference type="ARBA" id="ARBA00017473"/>
    </source>
</evidence>
<dbReference type="GO" id="GO:0005524">
    <property type="term" value="F:ATP binding"/>
    <property type="evidence" value="ECO:0007669"/>
    <property type="project" value="UniProtKB-UniRule"/>
</dbReference>
<comment type="similarity">
    <text evidence="6">Belongs to the GHMP kinase family. IspE subfamily.</text>
</comment>
<dbReference type="EC" id="2.7.1.148" evidence="6"/>
<comment type="catalytic activity">
    <reaction evidence="6">
        <text>4-CDP-2-C-methyl-D-erythritol + ATP = 4-CDP-2-C-methyl-D-erythritol 2-phosphate + ADP + H(+)</text>
        <dbReference type="Rhea" id="RHEA:18437"/>
        <dbReference type="ChEBI" id="CHEBI:15378"/>
        <dbReference type="ChEBI" id="CHEBI:30616"/>
        <dbReference type="ChEBI" id="CHEBI:57823"/>
        <dbReference type="ChEBI" id="CHEBI:57919"/>
        <dbReference type="ChEBI" id="CHEBI:456216"/>
        <dbReference type="EC" id="2.7.1.148"/>
    </reaction>
</comment>
<dbReference type="UniPathway" id="UPA00056">
    <property type="reaction ID" value="UER00094"/>
</dbReference>
<keyword evidence="5 6" id="KW-0067">ATP-binding</keyword>
<evidence type="ECO:0000256" key="5">
    <source>
        <dbReference type="ARBA" id="ARBA00022840"/>
    </source>
</evidence>